<evidence type="ECO:0000256" key="1">
    <source>
        <dbReference type="ARBA" id="ARBA00010282"/>
    </source>
</evidence>
<dbReference type="PANTHER" id="PTHR43597">
    <property type="entry name" value="SULFUR ACCEPTOR PROTEIN CSDE"/>
    <property type="match status" value="1"/>
</dbReference>
<accession>A0A1E8FJ31</accession>
<dbReference type="Pfam" id="PF02657">
    <property type="entry name" value="SufE"/>
    <property type="match status" value="1"/>
</dbReference>
<dbReference type="SUPFAM" id="SSF82649">
    <property type="entry name" value="SufE/NifU"/>
    <property type="match status" value="1"/>
</dbReference>
<evidence type="ECO:0000313" key="3">
    <source>
        <dbReference type="EMBL" id="OFI35756.1"/>
    </source>
</evidence>
<dbReference type="RefSeq" id="WP_070174996.1">
    <property type="nucleotide sequence ID" value="NZ_BMJR01000008.1"/>
</dbReference>
<name>A0A1E8FJ31_9ALTE</name>
<dbReference type="OrthoDB" id="9799320at2"/>
<reference evidence="3 4" key="1">
    <citation type="submission" date="2016-09" db="EMBL/GenBank/DDBJ databases">
        <title>Alteromonas lipolytica, a new species isolated from sea water.</title>
        <authorList>
            <person name="Wu Y.-H."/>
            <person name="Cheng H."/>
            <person name="Xu X.-W."/>
        </authorList>
    </citation>
    <scope>NUCLEOTIDE SEQUENCE [LARGE SCALE GENOMIC DNA]</scope>
    <source>
        <strain evidence="3 4">JW12</strain>
    </source>
</reference>
<comment type="similarity">
    <text evidence="1">Belongs to the SufE family.</text>
</comment>
<sequence>MTTSNTPLADQLTNTRGWDNLLRQLMLAGKALEPLPAEQRSEETEVKGCQSRVWLRVSVVDNQLVMQAWSDSKILRGVLAVIQEKVRQLTKPALSEFDFSSWFEAVQLQRYLSQSRANGINEVIKQLRVQSEQPG</sequence>
<dbReference type="EMBL" id="MJIC01000006">
    <property type="protein sequence ID" value="OFI35756.1"/>
    <property type="molecule type" value="Genomic_DNA"/>
</dbReference>
<gene>
    <name evidence="3" type="ORF">BFC17_10745</name>
</gene>
<dbReference type="PANTHER" id="PTHR43597:SF5">
    <property type="entry name" value="SUFE-LIKE PROTEIN 2, CHLOROPLASTIC"/>
    <property type="match status" value="1"/>
</dbReference>
<protein>
    <recommendedName>
        <fullName evidence="2">Fe-S metabolism associated domain-containing protein</fullName>
    </recommendedName>
</protein>
<organism evidence="3 4">
    <name type="scientific">Alteromonas lipolytica</name>
    <dbReference type="NCBI Taxonomy" id="1856405"/>
    <lineage>
        <taxon>Bacteria</taxon>
        <taxon>Pseudomonadati</taxon>
        <taxon>Pseudomonadota</taxon>
        <taxon>Gammaproteobacteria</taxon>
        <taxon>Alteromonadales</taxon>
        <taxon>Alteromonadaceae</taxon>
        <taxon>Alteromonas/Salinimonas group</taxon>
        <taxon>Alteromonas</taxon>
    </lineage>
</organism>
<dbReference type="InterPro" id="IPR003808">
    <property type="entry name" value="Fe-S_metab-assoc_dom"/>
</dbReference>
<evidence type="ECO:0000259" key="2">
    <source>
        <dbReference type="Pfam" id="PF02657"/>
    </source>
</evidence>
<feature type="domain" description="Fe-S metabolism associated" evidence="2">
    <location>
        <begin position="10"/>
        <end position="128"/>
    </location>
</feature>
<dbReference type="Gene3D" id="3.90.1010.10">
    <property type="match status" value="1"/>
</dbReference>
<comment type="caution">
    <text evidence="3">The sequence shown here is derived from an EMBL/GenBank/DDBJ whole genome shotgun (WGS) entry which is preliminary data.</text>
</comment>
<dbReference type="Proteomes" id="UP000176037">
    <property type="component" value="Unassembled WGS sequence"/>
</dbReference>
<evidence type="ECO:0000313" key="4">
    <source>
        <dbReference type="Proteomes" id="UP000176037"/>
    </source>
</evidence>
<keyword evidence="4" id="KW-1185">Reference proteome</keyword>
<dbReference type="AlphaFoldDB" id="A0A1E8FJ31"/>
<dbReference type="STRING" id="1856405.BFC17_10745"/>
<proteinExistence type="inferred from homology"/>